<organism evidence="2 3">
    <name type="scientific">Lasallia pustulata</name>
    <dbReference type="NCBI Taxonomy" id="136370"/>
    <lineage>
        <taxon>Eukaryota</taxon>
        <taxon>Fungi</taxon>
        <taxon>Dikarya</taxon>
        <taxon>Ascomycota</taxon>
        <taxon>Pezizomycotina</taxon>
        <taxon>Lecanoromycetes</taxon>
        <taxon>OSLEUM clade</taxon>
        <taxon>Umbilicariomycetidae</taxon>
        <taxon>Umbilicariales</taxon>
        <taxon>Umbilicariaceae</taxon>
        <taxon>Lasallia</taxon>
    </lineage>
</organism>
<feature type="compositionally biased region" description="Pro residues" evidence="1">
    <location>
        <begin position="78"/>
        <end position="87"/>
    </location>
</feature>
<dbReference type="InterPro" id="IPR039261">
    <property type="entry name" value="FNR_nucleotide-bd"/>
</dbReference>
<dbReference type="Gene3D" id="3.40.50.80">
    <property type="entry name" value="Nucleotide-binding domain of ferredoxin-NADP reductase (FNR) module"/>
    <property type="match status" value="1"/>
</dbReference>
<evidence type="ECO:0000256" key="1">
    <source>
        <dbReference type="SAM" id="MobiDB-lite"/>
    </source>
</evidence>
<feature type="region of interest" description="Disordered" evidence="1">
    <location>
        <begin position="65"/>
        <end position="127"/>
    </location>
</feature>
<dbReference type="EMBL" id="VXIT01000003">
    <property type="protein sequence ID" value="KAA6414170.1"/>
    <property type="molecule type" value="Genomic_DNA"/>
</dbReference>
<sequence length="220" mass="24687">MATARGRHCKRPESDFCRWWGRHKPSHLHPLAPTPASHIPTSVCPIPLHHTPYVQLRLTIYSLPPAPAPSLQRRSPHPDPTPEPPPRLLRRRFPARRPPGNFSTSRLFLNSGRAPPPQRLQTPTFPDRYITTSFRGPIVIEDMLDATVLPREMVTHNRRIAHEDLMEALGPVEKRKGVVVYICGPPGMTDGFVEVIGGARGDGSREGVLREVVVREWGSD</sequence>
<dbReference type="AlphaFoldDB" id="A0A5M8PZR1"/>
<accession>A0A5M8PZR1</accession>
<gene>
    <name evidence="2" type="ORF">FRX48_02532</name>
</gene>
<dbReference type="OrthoDB" id="436496at2759"/>
<proteinExistence type="predicted"/>
<evidence type="ECO:0008006" key="4">
    <source>
        <dbReference type="Google" id="ProtNLM"/>
    </source>
</evidence>
<comment type="caution">
    <text evidence="2">The sequence shown here is derived from an EMBL/GenBank/DDBJ whole genome shotgun (WGS) entry which is preliminary data.</text>
</comment>
<dbReference type="Proteomes" id="UP000324767">
    <property type="component" value="Unassembled WGS sequence"/>
</dbReference>
<evidence type="ECO:0000313" key="3">
    <source>
        <dbReference type="Proteomes" id="UP000324767"/>
    </source>
</evidence>
<name>A0A5M8PZR1_9LECA</name>
<evidence type="ECO:0000313" key="2">
    <source>
        <dbReference type="EMBL" id="KAA6414170.1"/>
    </source>
</evidence>
<protein>
    <recommendedName>
        <fullName evidence="4">Oxidoreductase FAD/NAD(P)-binding domain-containing protein</fullName>
    </recommendedName>
</protein>
<reference evidence="2 3" key="1">
    <citation type="submission" date="2019-09" db="EMBL/GenBank/DDBJ databases">
        <title>The hologenome of the rock-dwelling lichen Lasallia pustulata.</title>
        <authorList>
            <person name="Greshake Tzovaras B."/>
            <person name="Segers F."/>
            <person name="Bicker A."/>
            <person name="Dal Grande F."/>
            <person name="Otte J."/>
            <person name="Hankeln T."/>
            <person name="Schmitt I."/>
            <person name="Ebersberger I."/>
        </authorList>
    </citation>
    <scope>NUCLEOTIDE SEQUENCE [LARGE SCALE GENOMIC DNA]</scope>
    <source>
        <strain evidence="2">A1-1</strain>
    </source>
</reference>